<dbReference type="Proteomes" id="UP001159042">
    <property type="component" value="Unassembled WGS sequence"/>
</dbReference>
<sequence length="153" mass="17301">MLRLGVYRIFSILPILPLLVVIGDADRKCDPEDLISISSQCSDTEVCDTFSRSCQCRPGYERYNTTYCKPSIVTSTQSTPNYSSLVDNQGNGSLIAGILIPVFLIVFVICGVYVNRKYQLLAWVRHKMSRSNENYDEFMIGQDLDDDDPPLRC</sequence>
<feature type="signal peptide" evidence="2">
    <location>
        <begin position="1"/>
        <end position="25"/>
    </location>
</feature>
<comment type="caution">
    <text evidence="3">The sequence shown here is derived from an EMBL/GenBank/DDBJ whole genome shotgun (WGS) entry which is preliminary data.</text>
</comment>
<name>A0AAV8WFQ2_9CUCU</name>
<keyword evidence="4" id="KW-1185">Reference proteome</keyword>
<evidence type="ECO:0000313" key="3">
    <source>
        <dbReference type="EMBL" id="KAJ8925364.1"/>
    </source>
</evidence>
<reference evidence="3 4" key="1">
    <citation type="journal article" date="2023" name="Insect Mol. Biol.">
        <title>Genome sequencing provides insights into the evolution of gene families encoding plant cell wall-degrading enzymes in longhorned beetles.</title>
        <authorList>
            <person name="Shin N.R."/>
            <person name="Okamura Y."/>
            <person name="Kirsch R."/>
            <person name="Pauchet Y."/>
        </authorList>
    </citation>
    <scope>NUCLEOTIDE SEQUENCE [LARGE SCALE GENOMIC DNA]</scope>
    <source>
        <strain evidence="3">EAD_L_NR</strain>
    </source>
</reference>
<keyword evidence="1" id="KW-0812">Transmembrane</keyword>
<evidence type="ECO:0008006" key="5">
    <source>
        <dbReference type="Google" id="ProtNLM"/>
    </source>
</evidence>
<evidence type="ECO:0000313" key="4">
    <source>
        <dbReference type="Proteomes" id="UP001159042"/>
    </source>
</evidence>
<dbReference type="EMBL" id="JANEYG010000001">
    <property type="protein sequence ID" value="KAJ8925364.1"/>
    <property type="molecule type" value="Genomic_DNA"/>
</dbReference>
<keyword evidence="1" id="KW-1133">Transmembrane helix</keyword>
<accession>A0AAV8WFQ2</accession>
<organism evidence="3 4">
    <name type="scientific">Exocentrus adspersus</name>
    <dbReference type="NCBI Taxonomy" id="1586481"/>
    <lineage>
        <taxon>Eukaryota</taxon>
        <taxon>Metazoa</taxon>
        <taxon>Ecdysozoa</taxon>
        <taxon>Arthropoda</taxon>
        <taxon>Hexapoda</taxon>
        <taxon>Insecta</taxon>
        <taxon>Pterygota</taxon>
        <taxon>Neoptera</taxon>
        <taxon>Endopterygota</taxon>
        <taxon>Coleoptera</taxon>
        <taxon>Polyphaga</taxon>
        <taxon>Cucujiformia</taxon>
        <taxon>Chrysomeloidea</taxon>
        <taxon>Cerambycidae</taxon>
        <taxon>Lamiinae</taxon>
        <taxon>Acanthocinini</taxon>
        <taxon>Exocentrus</taxon>
    </lineage>
</organism>
<evidence type="ECO:0000256" key="2">
    <source>
        <dbReference type="SAM" id="SignalP"/>
    </source>
</evidence>
<feature type="chain" id="PRO_5043754010" description="EGF-like domain-containing protein" evidence="2">
    <location>
        <begin position="26"/>
        <end position="153"/>
    </location>
</feature>
<keyword evidence="2" id="KW-0732">Signal</keyword>
<gene>
    <name evidence="3" type="ORF">NQ315_009194</name>
</gene>
<proteinExistence type="predicted"/>
<dbReference type="AlphaFoldDB" id="A0AAV8WFQ2"/>
<keyword evidence="1" id="KW-0472">Membrane</keyword>
<protein>
    <recommendedName>
        <fullName evidence="5">EGF-like domain-containing protein</fullName>
    </recommendedName>
</protein>
<feature type="transmembrane region" description="Helical" evidence="1">
    <location>
        <begin position="94"/>
        <end position="115"/>
    </location>
</feature>
<evidence type="ECO:0000256" key="1">
    <source>
        <dbReference type="SAM" id="Phobius"/>
    </source>
</evidence>